<proteinExistence type="predicted"/>
<keyword evidence="2" id="KW-1185">Reference proteome</keyword>
<evidence type="ECO:0000313" key="1">
    <source>
        <dbReference type="EMBL" id="EWS74431.1"/>
    </source>
</evidence>
<dbReference type="RefSeq" id="XP_012653008.1">
    <property type="nucleotide sequence ID" value="XM_012797554.1"/>
</dbReference>
<dbReference type="AlphaFoldDB" id="W7XI95"/>
<dbReference type="Proteomes" id="UP000009168">
    <property type="component" value="Unassembled WGS sequence"/>
</dbReference>
<dbReference type="GeneID" id="24437117"/>
<accession>W7XI95</accession>
<dbReference type="EMBL" id="GG662704">
    <property type="protein sequence ID" value="EWS74431.1"/>
    <property type="molecule type" value="Genomic_DNA"/>
</dbReference>
<gene>
    <name evidence="1" type="ORF">TTHERM_000075699</name>
</gene>
<sequence>MIWIQNFSVSQCTVINSTNRIQPNLINFISKYMLNLLHQNRCVFQSSFQSNNSTIAGFITLTSLCKCFFKKHLTQQINFFYRISSNVIEFSWFPRIKHFNSEQVKLYLFDIMLNVAAIILSVRSEPRRPPVNHFDVLMNLFTKYLSLSSSLITLPFLAKPQMILTSVQVPPNQVRSLPS</sequence>
<organism evidence="1 2">
    <name type="scientific">Tetrahymena thermophila (strain SB210)</name>
    <dbReference type="NCBI Taxonomy" id="312017"/>
    <lineage>
        <taxon>Eukaryota</taxon>
        <taxon>Sar</taxon>
        <taxon>Alveolata</taxon>
        <taxon>Ciliophora</taxon>
        <taxon>Intramacronucleata</taxon>
        <taxon>Oligohymenophorea</taxon>
        <taxon>Hymenostomatida</taxon>
        <taxon>Tetrahymenina</taxon>
        <taxon>Tetrahymenidae</taxon>
        <taxon>Tetrahymena</taxon>
    </lineage>
</organism>
<reference evidence="2" key="1">
    <citation type="journal article" date="2006" name="PLoS Biol.">
        <title>Macronuclear genome sequence of the ciliate Tetrahymena thermophila, a model eukaryote.</title>
        <authorList>
            <person name="Eisen J.A."/>
            <person name="Coyne R.S."/>
            <person name="Wu M."/>
            <person name="Wu D."/>
            <person name="Thiagarajan M."/>
            <person name="Wortman J.R."/>
            <person name="Badger J.H."/>
            <person name="Ren Q."/>
            <person name="Amedeo P."/>
            <person name="Jones K.M."/>
            <person name="Tallon L.J."/>
            <person name="Delcher A.L."/>
            <person name="Salzberg S.L."/>
            <person name="Silva J.C."/>
            <person name="Haas B.J."/>
            <person name="Majoros W.H."/>
            <person name="Farzad M."/>
            <person name="Carlton J.M."/>
            <person name="Smith R.K. Jr."/>
            <person name="Garg J."/>
            <person name="Pearlman R.E."/>
            <person name="Karrer K.M."/>
            <person name="Sun L."/>
            <person name="Manning G."/>
            <person name="Elde N.C."/>
            <person name="Turkewitz A.P."/>
            <person name="Asai D.J."/>
            <person name="Wilkes D.E."/>
            <person name="Wang Y."/>
            <person name="Cai H."/>
            <person name="Collins K."/>
            <person name="Stewart B.A."/>
            <person name="Lee S.R."/>
            <person name="Wilamowska K."/>
            <person name="Weinberg Z."/>
            <person name="Ruzzo W.L."/>
            <person name="Wloga D."/>
            <person name="Gaertig J."/>
            <person name="Frankel J."/>
            <person name="Tsao C.-C."/>
            <person name="Gorovsky M.A."/>
            <person name="Keeling P.J."/>
            <person name="Waller R.F."/>
            <person name="Patron N.J."/>
            <person name="Cherry J.M."/>
            <person name="Stover N.A."/>
            <person name="Krieger C.J."/>
            <person name="del Toro C."/>
            <person name="Ryder H.F."/>
            <person name="Williamson S.C."/>
            <person name="Barbeau R.A."/>
            <person name="Hamilton E.P."/>
            <person name="Orias E."/>
        </authorList>
    </citation>
    <scope>NUCLEOTIDE SEQUENCE [LARGE SCALE GENOMIC DNA]</scope>
    <source>
        <strain evidence="2">SB210</strain>
    </source>
</reference>
<evidence type="ECO:0000313" key="2">
    <source>
        <dbReference type="Proteomes" id="UP000009168"/>
    </source>
</evidence>
<dbReference type="InParanoid" id="W7XI95"/>
<name>W7XI95_TETTS</name>
<protein>
    <submittedName>
        <fullName evidence="1">Uncharacterized protein</fullName>
    </submittedName>
</protein>
<dbReference type="KEGG" id="tet:TTHERM_000075699"/>